<name>A0AAD8NJ93_TARER</name>
<feature type="region of interest" description="Disordered" evidence="1">
    <location>
        <begin position="271"/>
        <end position="415"/>
    </location>
</feature>
<accession>A0AAD8NJ93</accession>
<evidence type="ECO:0000256" key="1">
    <source>
        <dbReference type="SAM" id="MobiDB-lite"/>
    </source>
</evidence>
<feature type="signal peptide" evidence="2">
    <location>
        <begin position="1"/>
        <end position="23"/>
    </location>
</feature>
<dbReference type="Proteomes" id="UP001229421">
    <property type="component" value="Unassembled WGS sequence"/>
</dbReference>
<keyword evidence="2" id="KW-0732">Signal</keyword>
<dbReference type="Pfam" id="PF01190">
    <property type="entry name" value="Pollen_Ole_e_1"/>
    <property type="match status" value="1"/>
</dbReference>
<comment type="caution">
    <text evidence="3">The sequence shown here is derived from an EMBL/GenBank/DDBJ whole genome shotgun (WGS) entry which is preliminary data.</text>
</comment>
<evidence type="ECO:0000313" key="4">
    <source>
        <dbReference type="Proteomes" id="UP001229421"/>
    </source>
</evidence>
<proteinExistence type="predicted"/>
<feature type="chain" id="PRO_5042030366" evidence="2">
    <location>
        <begin position="24"/>
        <end position="448"/>
    </location>
</feature>
<dbReference type="EMBL" id="JAUHHV010000010">
    <property type="protein sequence ID" value="KAK1410221.1"/>
    <property type="molecule type" value="Genomic_DNA"/>
</dbReference>
<organism evidence="3 4">
    <name type="scientific">Tagetes erecta</name>
    <name type="common">African marigold</name>
    <dbReference type="NCBI Taxonomy" id="13708"/>
    <lineage>
        <taxon>Eukaryota</taxon>
        <taxon>Viridiplantae</taxon>
        <taxon>Streptophyta</taxon>
        <taxon>Embryophyta</taxon>
        <taxon>Tracheophyta</taxon>
        <taxon>Spermatophyta</taxon>
        <taxon>Magnoliopsida</taxon>
        <taxon>eudicotyledons</taxon>
        <taxon>Gunneridae</taxon>
        <taxon>Pentapetalae</taxon>
        <taxon>asterids</taxon>
        <taxon>campanulids</taxon>
        <taxon>Asterales</taxon>
        <taxon>Asteraceae</taxon>
        <taxon>Asteroideae</taxon>
        <taxon>Heliantheae alliance</taxon>
        <taxon>Tageteae</taxon>
        <taxon>Tagetes</taxon>
    </lineage>
</organism>
<dbReference type="AlphaFoldDB" id="A0AAD8NJ93"/>
<dbReference type="PANTHER" id="PTHR47273:SF4">
    <property type="entry name" value="EXPRESSED PROTEIN"/>
    <property type="match status" value="1"/>
</dbReference>
<evidence type="ECO:0000313" key="3">
    <source>
        <dbReference type="EMBL" id="KAK1410221.1"/>
    </source>
</evidence>
<reference evidence="3" key="1">
    <citation type="journal article" date="2023" name="bioRxiv">
        <title>Improved chromosome-level genome assembly for marigold (Tagetes erecta).</title>
        <authorList>
            <person name="Jiang F."/>
            <person name="Yuan L."/>
            <person name="Wang S."/>
            <person name="Wang H."/>
            <person name="Xu D."/>
            <person name="Wang A."/>
            <person name="Fan W."/>
        </authorList>
    </citation>
    <scope>NUCLEOTIDE SEQUENCE</scope>
    <source>
        <strain evidence="3">WSJ</strain>
        <tissue evidence="3">Leaf</tissue>
    </source>
</reference>
<keyword evidence="4" id="KW-1185">Reference proteome</keyword>
<dbReference type="PANTHER" id="PTHR47273">
    <property type="entry name" value="EXPRESSED PROTEIN"/>
    <property type="match status" value="1"/>
</dbReference>
<evidence type="ECO:0000256" key="2">
    <source>
        <dbReference type="SAM" id="SignalP"/>
    </source>
</evidence>
<feature type="compositionally biased region" description="Pro residues" evidence="1">
    <location>
        <begin position="399"/>
        <end position="415"/>
    </location>
</feature>
<protein>
    <submittedName>
        <fullName evidence="3">Uncharacterized protein</fullName>
    </submittedName>
</protein>
<feature type="compositionally biased region" description="Polar residues" evidence="1">
    <location>
        <begin position="318"/>
        <end position="375"/>
    </location>
</feature>
<sequence>MLSWGSLTMTLILCLTLTDMTEANEAILIGTVYCDTCFHQHFSSSSHFISGALVAVECGGDEVHASGGRSRFRKEVKTNVKGEFRALLPFSATKYVHEIKECSINLISSSEPNCSVAAISTATSASFRVKVKTPKYHVFSAGYFTFQPLKQPKRCQWESHANSNDESIATTPLPSPAIDGILAPSPSLTDENLDGVELHDYGNNFGSSLPLNQPPRYSKIIPEVPSPPDSMLNTGFQPPPDSMINAGFQPPPPDSMFNTGFQPPPDSMLNTGFQRPPPDSRFNTGFQPPPDSMPNMGFQPPPPNSMFNRRFRTPPPDSMSNTGSMSPPSDSMSNTGFQSPPPDSMSNTGIQSPPPDSMSNTGFQSPPSDSMFNPNPSQPPLDSTFDPSPPSWTPQLRKPSPPPPPSSLSLPLSPPPPFIPLFPAFPFQPSAGLPRMPPRTTIPPLFYK</sequence>
<gene>
    <name evidence="3" type="ORF">QVD17_36756</name>
</gene>